<evidence type="ECO:0000313" key="4">
    <source>
        <dbReference type="Proteomes" id="UP001476583"/>
    </source>
</evidence>
<organism evidence="3 4">
    <name type="scientific">Ectopseudomonas mendocina</name>
    <name type="common">Pseudomonas mendocina</name>
    <dbReference type="NCBI Taxonomy" id="300"/>
    <lineage>
        <taxon>Bacteria</taxon>
        <taxon>Pseudomonadati</taxon>
        <taxon>Pseudomonadota</taxon>
        <taxon>Gammaproteobacteria</taxon>
        <taxon>Pseudomonadales</taxon>
        <taxon>Pseudomonadaceae</taxon>
        <taxon>Ectopseudomonas</taxon>
    </lineage>
</organism>
<evidence type="ECO:0000256" key="1">
    <source>
        <dbReference type="SAM" id="MobiDB-lite"/>
    </source>
</evidence>
<gene>
    <name evidence="3" type="ORF">WG219_00945</name>
</gene>
<keyword evidence="4" id="KW-1185">Reference proteome</keyword>
<keyword evidence="2" id="KW-0812">Transmembrane</keyword>
<feature type="compositionally biased region" description="Pro residues" evidence="1">
    <location>
        <begin position="132"/>
        <end position="149"/>
    </location>
</feature>
<accession>A0ABZ2RPK4</accession>
<dbReference type="EMBL" id="CP148074">
    <property type="protein sequence ID" value="WXL26089.1"/>
    <property type="molecule type" value="Genomic_DNA"/>
</dbReference>
<feature type="transmembrane region" description="Helical" evidence="2">
    <location>
        <begin position="186"/>
        <end position="207"/>
    </location>
</feature>
<evidence type="ECO:0000313" key="3">
    <source>
        <dbReference type="EMBL" id="WXL26089.1"/>
    </source>
</evidence>
<reference evidence="3 4" key="1">
    <citation type="submission" date="2024-03" db="EMBL/GenBank/DDBJ databases">
        <title>Complete genome of BD2.</title>
        <authorList>
            <person name="Cao G."/>
        </authorList>
    </citation>
    <scope>NUCLEOTIDE SEQUENCE [LARGE SCALE GENOMIC DNA]</scope>
    <source>
        <strain evidence="3 4">BD2</strain>
    </source>
</reference>
<keyword evidence="2" id="KW-1133">Transmembrane helix</keyword>
<name>A0ABZ2RPK4_ECTME</name>
<proteinExistence type="predicted"/>
<keyword evidence="2" id="KW-0472">Membrane</keyword>
<feature type="region of interest" description="Disordered" evidence="1">
    <location>
        <begin position="114"/>
        <end position="181"/>
    </location>
</feature>
<evidence type="ECO:0008006" key="5">
    <source>
        <dbReference type="Google" id="ProtNLM"/>
    </source>
</evidence>
<sequence>MLRIELKAAQSGQPGYGELTLHGWAQENEGLELTIQRNQDGHYLAAGGSWDSNPVWHALDGMSLNEEVLSGEVGPWLIDPLMANPQNAYMLQLRNPDGSDKGVVRIVGTILSSQAAGSSQSGEKRAERPAPAVTPPPPEPEPEPTPLPEPEPEPVLTLDPEPEPEPIAAEPRPQPTPVPEKKGSKLGLIIAILLVLAALAAAAWWFFLRTPGTTAPAATSEASTSAADTAPCSVGALGQDKDDLVFIQSCLKSNPSSEQVLAAINAAKEAKRCGVVQRIYAHKAQAGDAAVAFAYAREYDPEHFKSGGCVEAADAETAAYWYEIAVNNDPSNQEAKQRMEALSK</sequence>
<dbReference type="Proteomes" id="UP001476583">
    <property type="component" value="Chromosome"/>
</dbReference>
<protein>
    <recommendedName>
        <fullName evidence="5">Sel1 repeat family protein</fullName>
    </recommendedName>
</protein>
<evidence type="ECO:0000256" key="2">
    <source>
        <dbReference type="SAM" id="Phobius"/>
    </source>
</evidence>